<evidence type="ECO:0000313" key="2">
    <source>
        <dbReference type="EMBL" id="KAF5370343.1"/>
    </source>
</evidence>
<name>A0A8H5LUU7_9AGAR</name>
<feature type="compositionally biased region" description="Polar residues" evidence="1">
    <location>
        <begin position="966"/>
        <end position="986"/>
    </location>
</feature>
<feature type="region of interest" description="Disordered" evidence="1">
    <location>
        <begin position="890"/>
        <end position="1010"/>
    </location>
</feature>
<reference evidence="2 3" key="1">
    <citation type="journal article" date="2020" name="ISME J.">
        <title>Uncovering the hidden diversity of litter-decomposition mechanisms in mushroom-forming fungi.</title>
        <authorList>
            <person name="Floudas D."/>
            <person name="Bentzer J."/>
            <person name="Ahren D."/>
            <person name="Johansson T."/>
            <person name="Persson P."/>
            <person name="Tunlid A."/>
        </authorList>
    </citation>
    <scope>NUCLEOTIDE SEQUENCE [LARGE SCALE GENOMIC DNA]</scope>
    <source>
        <strain evidence="2 3">CBS 291.85</strain>
    </source>
</reference>
<gene>
    <name evidence="2" type="ORF">D9758_006992</name>
</gene>
<proteinExistence type="predicted"/>
<protein>
    <submittedName>
        <fullName evidence="2">Uncharacterized protein</fullName>
    </submittedName>
</protein>
<comment type="caution">
    <text evidence="2">The sequence shown here is derived from an EMBL/GenBank/DDBJ whole genome shotgun (WGS) entry which is preliminary data.</text>
</comment>
<feature type="compositionally biased region" description="Polar residues" evidence="1">
    <location>
        <begin position="201"/>
        <end position="221"/>
    </location>
</feature>
<organism evidence="2 3">
    <name type="scientific">Tetrapyrgos nigripes</name>
    <dbReference type="NCBI Taxonomy" id="182062"/>
    <lineage>
        <taxon>Eukaryota</taxon>
        <taxon>Fungi</taxon>
        <taxon>Dikarya</taxon>
        <taxon>Basidiomycota</taxon>
        <taxon>Agaricomycotina</taxon>
        <taxon>Agaricomycetes</taxon>
        <taxon>Agaricomycetidae</taxon>
        <taxon>Agaricales</taxon>
        <taxon>Marasmiineae</taxon>
        <taxon>Marasmiaceae</taxon>
        <taxon>Tetrapyrgos</taxon>
    </lineage>
</organism>
<sequence length="1146" mass="124562">MSAFMQELPVDTTGSLLFDGDVGVGISQYFRPDLSDDHGIIVENYGQHDLTLRITSVPSLPANEGIYRTRTVDCAAPTEEMFRKDGLHTDGRVALPGRILRNPSTVDRPPYCPQSEAGVPMASFHPISSPLQDSQYILPNANQEPGLMSPLEPTSYTPWDELLNFSDSTPAVPGACRIGSIPTEISDCMLGGYSNVENSFVSPHTNSSPRPSTQYNTQSFMSSTTSSTLEGGPSNNQDFYIPPHIPLSQAVDAHCAFSAIRDASNVLPYTASIPGTRGVRGISASRIPSDPFNIRDASIPSSYSYSSILEAPLAAQYFPTSAPALGPYACRMGETPYDIDSLNAHTYKSFIPPYHHTNPFLRGQAHTGWHGHDHGFSNSTMSRVFAPPHPHLYPYPSVSHAQAQCYSYPSALAFPPDPPHACGCYMGGTCTSSVMHAHNLYHPSNAQRFFIPPYASLPLPLRHPHYFSMSSDPWRIEDNTQSFYSASDPAMLLPYTCAMPDMHGGMPSIPSGPHYTRANPNDFIPSYESENLSLPPSTWPQYTQAPPNPNPMTFMQPTPWSMGPTGYRPVADVHVDRPNFVDPVTTFPYSYMDAMGTGSISGGVPPGGAPRDLPTFIPPLPHIPYPQHISPGQNAVPNFSIPLPVEPDFVPRAQDWEHEHRGLTALSLSGMPPGCPAQMENTCTPIPPLTCTNPSRTSIPSLQTKIPHAQSHYAPTIPVQLPTGVPPSGPPVPGRTMFDDHDLQPHFNLVPSSLQPPLPGLIDNDDSKHRHPLPSLPENVGQNPVLGRRIQPWGHSSPWVPTTPLADRQGPGIPPWTGLPWWAQTPFIPPMETPWANQSRWLHPPGPPWAAQTPFIPPMETPWANQSRWLPPPPGPPWAAQTPFIPPMATTPFIPPMATPEPGQSPWLHPVPSLFQGTPWIPHSDIPRTPRDASSAQDGGTFDHGASAATGVPPENGTYAYDDSDVNFQDPSHTASGGPQTSSQSYPDHHEAQAQAQAQPDSQASESGHVPVEVPSQTHTVFSGAHDNDIQDSTITFVVGDYHTVNNNNHGATDDWKAYTTVTTACAGGVAGSLATMTLIGYKEPQPKPEVVMVPPPNAYYYNNSTIIYETDSSESLPNAVLTLTVVLRLMQLANVFSKLTRTTFR</sequence>
<dbReference type="Proteomes" id="UP000559256">
    <property type="component" value="Unassembled WGS sequence"/>
</dbReference>
<dbReference type="AlphaFoldDB" id="A0A8H5LUU7"/>
<evidence type="ECO:0000313" key="3">
    <source>
        <dbReference type="Proteomes" id="UP000559256"/>
    </source>
</evidence>
<dbReference type="EMBL" id="JAACJM010000011">
    <property type="protein sequence ID" value="KAF5370343.1"/>
    <property type="molecule type" value="Genomic_DNA"/>
</dbReference>
<evidence type="ECO:0000256" key="1">
    <source>
        <dbReference type="SAM" id="MobiDB-lite"/>
    </source>
</evidence>
<keyword evidence="3" id="KW-1185">Reference proteome</keyword>
<accession>A0A8H5LUU7</accession>
<feature type="compositionally biased region" description="Low complexity" evidence="1">
    <location>
        <begin position="993"/>
        <end position="1006"/>
    </location>
</feature>
<feature type="region of interest" description="Disordered" evidence="1">
    <location>
        <begin position="201"/>
        <end position="237"/>
    </location>
</feature>